<dbReference type="Proteomes" id="UP000016895">
    <property type="component" value="Chromosome 2"/>
</dbReference>
<protein>
    <submittedName>
        <fullName evidence="1">Uncharacterized protein</fullName>
    </submittedName>
</protein>
<organism evidence="1 2">
    <name type="scientific">Vibrio nigripulchritudo</name>
    <dbReference type="NCBI Taxonomy" id="28173"/>
    <lineage>
        <taxon>Bacteria</taxon>
        <taxon>Pseudomonadati</taxon>
        <taxon>Pseudomonadota</taxon>
        <taxon>Gammaproteobacteria</taxon>
        <taxon>Vibrionales</taxon>
        <taxon>Vibrionaceae</taxon>
        <taxon>Vibrio</taxon>
    </lineage>
</organism>
<dbReference type="AlphaFoldDB" id="U4KI15"/>
<dbReference type="EMBL" id="FO203527">
    <property type="protein sequence ID" value="CCO61719.1"/>
    <property type="molecule type" value="Genomic_DNA"/>
</dbReference>
<evidence type="ECO:0000313" key="1">
    <source>
        <dbReference type="EMBL" id="CCO61719.1"/>
    </source>
</evidence>
<reference evidence="1 2" key="1">
    <citation type="journal article" date="2013" name="ISME J.">
        <title>Comparative genomics of pathogenic lineages of Vibrio nigripulchritudo identifies virulence-associated traits.</title>
        <authorList>
            <person name="Goudenege D."/>
            <person name="Labreuche Y."/>
            <person name="Krin E."/>
            <person name="Ansquer D."/>
            <person name="Mangenot S."/>
            <person name="Calteau A."/>
            <person name="Medigue C."/>
            <person name="Mazel D."/>
            <person name="Polz M.F."/>
            <person name="Le Roux F."/>
        </authorList>
    </citation>
    <scope>NUCLEOTIDE SEQUENCE [LARGE SCALE GENOMIC DNA]</scope>
    <source>
        <strain evidence="2">SnF1</strain>
    </source>
</reference>
<dbReference type="PATRIC" id="fig|1260221.3.peg.5572"/>
<dbReference type="KEGG" id="vni:VIBNI_B2007"/>
<sequence length="39" mass="4305">MNACTQLEKGTVVGCETTIKHAMPKLNRERISGFQLPDS</sequence>
<name>U4KI15_9VIBR</name>
<accession>U4KI15</accession>
<keyword evidence="2" id="KW-1185">Reference proteome</keyword>
<gene>
    <name evidence="1" type="ORF">VIBNI_B2007</name>
</gene>
<proteinExistence type="predicted"/>
<evidence type="ECO:0000313" key="2">
    <source>
        <dbReference type="Proteomes" id="UP000016895"/>
    </source>
</evidence>